<dbReference type="EMBL" id="BGZN01000019">
    <property type="protein sequence ID" value="GBR73779.1"/>
    <property type="molecule type" value="Genomic_DNA"/>
</dbReference>
<dbReference type="Proteomes" id="UP000269352">
    <property type="component" value="Unassembled WGS sequence"/>
</dbReference>
<name>A0A388TAM1_TERA1</name>
<dbReference type="NCBIfam" id="TIGR02684">
    <property type="entry name" value="dnstrm_HI1420"/>
    <property type="match status" value="1"/>
</dbReference>
<sequence>MLKTKKWDILNYLKTEDDIERYLNAAFAEGDPEFAAAALGDAAKARKLMRKAAKKAGVARESLYQSLSKKGSPQFKTIMSVVDSLGFKLKVAPA</sequence>
<comment type="caution">
    <text evidence="1">The sequence shown here is derived from an EMBL/GenBank/DDBJ whole genome shotgun (WGS) entry which is preliminary data.</text>
</comment>
<evidence type="ECO:0000313" key="2">
    <source>
        <dbReference type="Proteomes" id="UP000269352"/>
    </source>
</evidence>
<proteinExistence type="predicted"/>
<dbReference type="AlphaFoldDB" id="A0A388TAM1"/>
<organism evidence="1 2">
    <name type="scientific">Termititenax aidoneus</name>
    <dbReference type="NCBI Taxonomy" id="2218524"/>
    <lineage>
        <taxon>Bacteria</taxon>
        <taxon>Bacillati</taxon>
        <taxon>Candidatus Margulisiibacteriota</taxon>
        <taxon>Candidatus Termititenacia</taxon>
        <taxon>Candidatus Termititenacales</taxon>
        <taxon>Candidatus Termititenacaceae</taxon>
        <taxon>Candidatus Termititenax</taxon>
    </lineage>
</organism>
<keyword evidence="2" id="KW-1185">Reference proteome</keyword>
<gene>
    <name evidence="1" type="ORF">NO1_1078</name>
</gene>
<dbReference type="PANTHER" id="PTHR40275:SF1">
    <property type="entry name" value="SSL7038 PROTEIN"/>
    <property type="match status" value="1"/>
</dbReference>
<dbReference type="Pfam" id="PF21716">
    <property type="entry name" value="dnstrm_HI1420"/>
    <property type="match status" value="1"/>
</dbReference>
<evidence type="ECO:0000313" key="1">
    <source>
        <dbReference type="EMBL" id="GBR73779.1"/>
    </source>
</evidence>
<protein>
    <submittedName>
        <fullName evidence="1">Antitoxin</fullName>
    </submittedName>
</protein>
<dbReference type="InterPro" id="IPR014057">
    <property type="entry name" value="HI1420"/>
</dbReference>
<reference evidence="1 2" key="1">
    <citation type="journal article" date="2019" name="ISME J.">
        <title>Genome analyses of uncultured TG2/ZB3 bacteria in 'Margulisbacteria' specifically attached to ectosymbiotic spirochetes of protists in the termite gut.</title>
        <authorList>
            <person name="Utami Y.D."/>
            <person name="Kuwahara H."/>
            <person name="Igai K."/>
            <person name="Murakami T."/>
            <person name="Sugaya K."/>
            <person name="Morikawa T."/>
            <person name="Nagura Y."/>
            <person name="Yuki M."/>
            <person name="Deevong P."/>
            <person name="Inoue T."/>
            <person name="Kihara K."/>
            <person name="Lo N."/>
            <person name="Yamada A."/>
            <person name="Ohkuma M."/>
            <person name="Hongoh Y."/>
        </authorList>
    </citation>
    <scope>NUCLEOTIDE SEQUENCE [LARGE SCALE GENOMIC DNA]</scope>
    <source>
        <strain evidence="1">NkOx7-01</strain>
    </source>
</reference>
<dbReference type="PANTHER" id="PTHR40275">
    <property type="entry name" value="SSL7038 PROTEIN"/>
    <property type="match status" value="1"/>
</dbReference>
<accession>A0A388TAM1</accession>